<protein>
    <recommendedName>
        <fullName evidence="5">Lipoprotein</fullName>
    </recommendedName>
</protein>
<dbReference type="EMBL" id="UXAV01000042">
    <property type="protein sequence ID" value="VDC29547.1"/>
    <property type="molecule type" value="Genomic_DNA"/>
</dbReference>
<organism evidence="3 4">
    <name type="scientific">Filibacter tadaridae</name>
    <dbReference type="NCBI Taxonomy" id="2483811"/>
    <lineage>
        <taxon>Bacteria</taxon>
        <taxon>Bacillati</taxon>
        <taxon>Bacillota</taxon>
        <taxon>Bacilli</taxon>
        <taxon>Bacillales</taxon>
        <taxon>Caryophanaceae</taxon>
        <taxon>Filibacter</taxon>
    </lineage>
</organism>
<dbReference type="PROSITE" id="PS51257">
    <property type="entry name" value="PROKAR_LIPOPROTEIN"/>
    <property type="match status" value="1"/>
</dbReference>
<keyword evidence="1" id="KW-1133">Transmembrane helix</keyword>
<proteinExistence type="predicted"/>
<keyword evidence="1" id="KW-0472">Membrane</keyword>
<accession>A0A3P5XDY8</accession>
<dbReference type="RefSeq" id="WP_124070775.1">
    <property type="nucleotide sequence ID" value="NZ_CBCRXF010000001.1"/>
</dbReference>
<feature type="signal peptide" evidence="2">
    <location>
        <begin position="1"/>
        <end position="20"/>
    </location>
</feature>
<name>A0A3P5XDY8_9BACL</name>
<keyword evidence="2" id="KW-0732">Signal</keyword>
<evidence type="ECO:0000313" key="3">
    <source>
        <dbReference type="EMBL" id="VDC29547.1"/>
    </source>
</evidence>
<dbReference type="Proteomes" id="UP000270468">
    <property type="component" value="Unassembled WGS sequence"/>
</dbReference>
<evidence type="ECO:0000313" key="4">
    <source>
        <dbReference type="Proteomes" id="UP000270468"/>
    </source>
</evidence>
<evidence type="ECO:0000256" key="2">
    <source>
        <dbReference type="SAM" id="SignalP"/>
    </source>
</evidence>
<feature type="transmembrane region" description="Helical" evidence="1">
    <location>
        <begin position="122"/>
        <end position="140"/>
    </location>
</feature>
<gene>
    <name evidence="3" type="ORF">FILTAD_02141</name>
</gene>
<feature type="chain" id="PRO_5039102078" description="Lipoprotein" evidence="2">
    <location>
        <begin position="21"/>
        <end position="186"/>
    </location>
</feature>
<sequence>MKKCVLLMFFCFGLMLTACSQSEEDKQEYSGIIGEGKAMGYEYTVSKEQNTFSWKVGYKGDISVIEEDSSNEDNLDNFRISVSDSKEALAKLIIWGSYFLIVVITTFIFYKKKRKKLEGSGAIITVFAGIAIYFAFGALFDLSSSLQNTKYYYLVPRLLINQIKVILFRYIPSNDTENRQQHFSIL</sequence>
<dbReference type="OrthoDB" id="2874829at2"/>
<keyword evidence="4" id="KW-1185">Reference proteome</keyword>
<feature type="transmembrane region" description="Helical" evidence="1">
    <location>
        <begin position="92"/>
        <end position="110"/>
    </location>
</feature>
<reference evidence="3 4" key="1">
    <citation type="submission" date="2018-11" db="EMBL/GenBank/DDBJ databases">
        <authorList>
            <person name="Criscuolo A."/>
        </authorList>
    </citation>
    <scope>NUCLEOTIDE SEQUENCE [LARGE SCALE GENOMIC DNA]</scope>
    <source>
        <strain evidence="3">ATB-66</strain>
    </source>
</reference>
<evidence type="ECO:0008006" key="5">
    <source>
        <dbReference type="Google" id="ProtNLM"/>
    </source>
</evidence>
<evidence type="ECO:0000256" key="1">
    <source>
        <dbReference type="SAM" id="Phobius"/>
    </source>
</evidence>
<dbReference type="AlphaFoldDB" id="A0A3P5XDY8"/>
<keyword evidence="1" id="KW-0812">Transmembrane</keyword>